<dbReference type="NCBIfam" id="TIGR02913">
    <property type="entry name" value="HAF_rpt"/>
    <property type="match status" value="1"/>
</dbReference>
<dbReference type="RefSeq" id="WP_011435628.1">
    <property type="nucleotide sequence ID" value="NC_007777.1"/>
</dbReference>
<reference evidence="1 2" key="1">
    <citation type="journal article" date="2007" name="Genome Res.">
        <title>Genome characteristics of facultatively symbiotic Frankia sp. strains reflect host range and host plant biogeography.</title>
        <authorList>
            <person name="Normand P."/>
            <person name="Lapierre P."/>
            <person name="Tisa L.S."/>
            <person name="Gogarten J.P."/>
            <person name="Alloisio N."/>
            <person name="Bagnarol E."/>
            <person name="Bassi C.A."/>
            <person name="Berry A.M."/>
            <person name="Bickhart D.M."/>
            <person name="Choisne N."/>
            <person name="Couloux A."/>
            <person name="Cournoyer B."/>
            <person name="Cruveiller S."/>
            <person name="Daubin V."/>
            <person name="Demange N."/>
            <person name="Francino M.P."/>
            <person name="Goltsman E."/>
            <person name="Huang Y."/>
            <person name="Kopp O.R."/>
            <person name="Labarre L."/>
            <person name="Lapidus A."/>
            <person name="Lavire C."/>
            <person name="Marechal J."/>
            <person name="Martinez M."/>
            <person name="Mastronunzio J.E."/>
            <person name="Mullin B.C."/>
            <person name="Niemann J."/>
            <person name="Pujic P."/>
            <person name="Rawnsley T."/>
            <person name="Rouy Z."/>
            <person name="Schenowitz C."/>
            <person name="Sellstedt A."/>
            <person name="Tavares F."/>
            <person name="Tomkins J.P."/>
            <person name="Vallenet D."/>
            <person name="Valverde C."/>
            <person name="Wall L.G."/>
            <person name="Wang Y."/>
            <person name="Medigue C."/>
            <person name="Benson D.R."/>
        </authorList>
    </citation>
    <scope>NUCLEOTIDE SEQUENCE [LARGE SCALE GENOMIC DNA]</scope>
    <source>
        <strain evidence="2">DSM 45818 / CECT 9043 / CcI3</strain>
    </source>
</reference>
<name>Q2JDT1_FRACC</name>
<keyword evidence="2" id="KW-1185">Reference proteome</keyword>
<dbReference type="Proteomes" id="UP000001937">
    <property type="component" value="Chromosome"/>
</dbReference>
<dbReference type="HOGENOM" id="CLU_2734170_0_0_11"/>
<organism evidence="1 2">
    <name type="scientific">Frankia casuarinae (strain DSM 45818 / CECT 9043 / HFP020203 / CcI3)</name>
    <dbReference type="NCBI Taxonomy" id="106370"/>
    <lineage>
        <taxon>Bacteria</taxon>
        <taxon>Bacillati</taxon>
        <taxon>Actinomycetota</taxon>
        <taxon>Actinomycetes</taxon>
        <taxon>Frankiales</taxon>
        <taxon>Frankiaceae</taxon>
        <taxon>Frankia</taxon>
    </lineage>
</organism>
<dbReference type="EMBL" id="CP000249">
    <property type="protein sequence ID" value="ABD10561.1"/>
    <property type="molecule type" value="Genomic_DNA"/>
</dbReference>
<protein>
    <submittedName>
        <fullName evidence="1">Uncharacterized protein</fullName>
    </submittedName>
</protein>
<sequence>MAGFRPHRGDVVGWAQAADRTMHAVVWRGRRIIDLGTLGGRGSLATAVNNRGQAVGSARLPDGGTRAARWN</sequence>
<dbReference type="STRING" id="106370.Francci3_1182"/>
<gene>
    <name evidence="1" type="ordered locus">Francci3_1182</name>
</gene>
<dbReference type="KEGG" id="fra:Francci3_1182"/>
<accession>Q2JDT1</accession>
<evidence type="ECO:0000313" key="1">
    <source>
        <dbReference type="EMBL" id="ABD10561.1"/>
    </source>
</evidence>
<proteinExistence type="predicted"/>
<evidence type="ECO:0000313" key="2">
    <source>
        <dbReference type="Proteomes" id="UP000001937"/>
    </source>
</evidence>
<dbReference type="InterPro" id="IPR014262">
    <property type="entry name" value="HAF_rpt"/>
</dbReference>
<dbReference type="AlphaFoldDB" id="Q2JDT1"/>